<protein>
    <submittedName>
        <fullName evidence="1">Uncharacterized protein</fullName>
    </submittedName>
</protein>
<dbReference type="eggNOG" id="ENOG502S6TT">
    <property type="taxonomic scope" value="Eukaryota"/>
</dbReference>
<dbReference type="PaxDb" id="4577-GRMZM2G102634_P01"/>
<dbReference type="PANTHER" id="PTHR38525">
    <property type="entry name" value="OS03G0824500 PROTEIN"/>
    <property type="match status" value="1"/>
</dbReference>
<reference evidence="1" key="1">
    <citation type="submission" date="2015-12" db="EMBL/GenBank/DDBJ databases">
        <title>Update maize B73 reference genome by single molecule sequencing technologies.</title>
        <authorList>
            <consortium name="Maize Genome Sequencing Project"/>
            <person name="Ware D."/>
        </authorList>
    </citation>
    <scope>NUCLEOTIDE SEQUENCE</scope>
    <source>
        <tissue evidence="1">Seedling</tissue>
    </source>
</reference>
<name>K7UDE0_MAIZE</name>
<gene>
    <name evidence="1" type="ORF">ZEAMMB73_Zm00001d023940</name>
</gene>
<dbReference type="ExpressionAtlas" id="K7UDE0">
    <property type="expression patterns" value="baseline"/>
</dbReference>
<sequence length="232" mass="25203">MPPPPSRPSDCRINPASIPTVRLPRSRHARSHPGYALPLPHLPPCAHRSPPAGPAPSHAGEAVLLAFASRLDRVENRDRNPHSKRGFCCCSSRTQDEKKRRDGGGRPGVQGATTGLGVATLYLAATFPVNVYCGLSWHSEQFVRRTLGCPPPHPCRFGSRPLIHCAGFDHAGAITDGPLNTASPICLLDGREAIVLSFLRSVHTIIQANLFACTLVELLRMNMFVVQIRCFV</sequence>
<dbReference type="EMBL" id="CM000786">
    <property type="protein sequence ID" value="AQK40417.1"/>
    <property type="molecule type" value="Genomic_DNA"/>
</dbReference>
<dbReference type="PANTHER" id="PTHR38525:SF1">
    <property type="entry name" value="OS03G0824500 PROTEIN"/>
    <property type="match status" value="1"/>
</dbReference>
<organism evidence="1">
    <name type="scientific">Zea mays</name>
    <name type="common">Maize</name>
    <dbReference type="NCBI Taxonomy" id="4577"/>
    <lineage>
        <taxon>Eukaryota</taxon>
        <taxon>Viridiplantae</taxon>
        <taxon>Streptophyta</taxon>
        <taxon>Embryophyta</taxon>
        <taxon>Tracheophyta</taxon>
        <taxon>Spermatophyta</taxon>
        <taxon>Magnoliopsida</taxon>
        <taxon>Liliopsida</taxon>
        <taxon>Poales</taxon>
        <taxon>Poaceae</taxon>
        <taxon>PACMAD clade</taxon>
        <taxon>Panicoideae</taxon>
        <taxon>Andropogonodae</taxon>
        <taxon>Andropogoneae</taxon>
        <taxon>Tripsacinae</taxon>
        <taxon>Zea</taxon>
    </lineage>
</organism>
<dbReference type="AlphaFoldDB" id="K7UDE0"/>
<accession>K7UDE0</accession>
<dbReference type="InParanoid" id="K7UDE0"/>
<evidence type="ECO:0000313" key="1">
    <source>
        <dbReference type="EMBL" id="AQK40417.1"/>
    </source>
</evidence>
<dbReference type="HOGENOM" id="CLU_1196393_0_0_1"/>
<dbReference type="IntAct" id="K7UDE0">
    <property type="interactions" value="1"/>
</dbReference>
<proteinExistence type="predicted"/>